<accession>A0A6J4NQ03</accession>
<dbReference type="AlphaFoldDB" id="A0A6J4NQ03"/>
<dbReference type="EMBL" id="CADCUR010000096">
    <property type="protein sequence ID" value="CAA9394098.1"/>
    <property type="molecule type" value="Genomic_DNA"/>
</dbReference>
<gene>
    <name evidence="2" type="ORF">AVDCRST_MAG74-1272</name>
</gene>
<evidence type="ECO:0000313" key="2">
    <source>
        <dbReference type="EMBL" id="CAA9394098.1"/>
    </source>
</evidence>
<feature type="region of interest" description="Disordered" evidence="1">
    <location>
        <begin position="1"/>
        <end position="29"/>
    </location>
</feature>
<name>A0A6J4NQ03_9BACT</name>
<evidence type="ECO:0000256" key="1">
    <source>
        <dbReference type="SAM" id="MobiDB-lite"/>
    </source>
</evidence>
<feature type="compositionally biased region" description="Basic and acidic residues" evidence="1">
    <location>
        <begin position="1"/>
        <end position="12"/>
    </location>
</feature>
<reference evidence="2" key="1">
    <citation type="submission" date="2020-02" db="EMBL/GenBank/DDBJ databases">
        <authorList>
            <person name="Meier V. D."/>
        </authorList>
    </citation>
    <scope>NUCLEOTIDE SEQUENCE</scope>
    <source>
        <strain evidence="2">AVDCRST_MAG74</strain>
    </source>
</reference>
<protein>
    <submittedName>
        <fullName evidence="2">Uncharacterized protein</fullName>
    </submittedName>
</protein>
<proteinExistence type="predicted"/>
<sequence>MEFFERLDRAGGDRSAVGAEVENRRSPAQIAQAKRSAADLRQLEIGSRLPGFNAARFNGSSTVFDKNFSFEMLVIVFFKTFVFVSI</sequence>
<organism evidence="2">
    <name type="scientific">uncultured Pyrinomonadaceae bacterium</name>
    <dbReference type="NCBI Taxonomy" id="2283094"/>
    <lineage>
        <taxon>Bacteria</taxon>
        <taxon>Pseudomonadati</taxon>
        <taxon>Acidobacteriota</taxon>
        <taxon>Blastocatellia</taxon>
        <taxon>Blastocatellales</taxon>
        <taxon>Pyrinomonadaceae</taxon>
        <taxon>environmental samples</taxon>
    </lineage>
</organism>